<dbReference type="InterPro" id="IPR007715">
    <property type="entry name" value="Coq4"/>
</dbReference>
<proteinExistence type="predicted"/>
<accession>A0A3S1CBA8</accession>
<dbReference type="AlphaFoldDB" id="A0A3S1CBA8"/>
<name>A0A3S1CBA8_9CYAN</name>
<evidence type="ECO:0000313" key="2">
    <source>
        <dbReference type="Proteomes" id="UP000271624"/>
    </source>
</evidence>
<evidence type="ECO:0008006" key="3">
    <source>
        <dbReference type="Google" id="ProtNLM"/>
    </source>
</evidence>
<dbReference type="Proteomes" id="UP000271624">
    <property type="component" value="Unassembled WGS sequence"/>
</dbReference>
<dbReference type="EMBL" id="RSCL01000025">
    <property type="protein sequence ID" value="RUT00154.1"/>
    <property type="molecule type" value="Genomic_DNA"/>
</dbReference>
<sequence>MYSKPIFTVSSSQKGKLYIDFDNPKDALETNAFFNFLSFQANFRNVDAAKDAFERLIKVLIRTPVFELAVNEMKSNPEQAALIKQRYMAPYHNLDVLQEYPEDSLGYIYAAYIKENGLNPDFYSHIEINSDASYVEARLGQTHDIWHLITGYGTTIIDEIGLQAFHIAQFPYPCATVYLANFLLAFTLWNPEMLVQTIGAIEQGLQMGKNAKPLFAAKWEENWQKSISQWRTELNVQPVSRHCS</sequence>
<comment type="caution">
    <text evidence="1">The sequence shown here is derived from an EMBL/GenBank/DDBJ whole genome shotgun (WGS) entry which is preliminary data.</text>
</comment>
<evidence type="ECO:0000313" key="1">
    <source>
        <dbReference type="EMBL" id="RUT00154.1"/>
    </source>
</evidence>
<dbReference type="PANTHER" id="PTHR12922:SF7">
    <property type="entry name" value="UBIQUINONE BIOSYNTHESIS PROTEIN COQ4 HOMOLOG, MITOCHONDRIAL"/>
    <property type="match status" value="1"/>
</dbReference>
<dbReference type="GO" id="GO:0006744">
    <property type="term" value="P:ubiquinone biosynthetic process"/>
    <property type="evidence" value="ECO:0007669"/>
    <property type="project" value="InterPro"/>
</dbReference>
<dbReference type="PANTHER" id="PTHR12922">
    <property type="entry name" value="UBIQUINONE BIOSYNTHESIS PROTEIN"/>
    <property type="match status" value="1"/>
</dbReference>
<keyword evidence="2" id="KW-1185">Reference proteome</keyword>
<dbReference type="Pfam" id="PF05019">
    <property type="entry name" value="Coq4"/>
    <property type="match status" value="1"/>
</dbReference>
<organism evidence="1 2">
    <name type="scientific">Dulcicalothrix desertica PCC 7102</name>
    <dbReference type="NCBI Taxonomy" id="232991"/>
    <lineage>
        <taxon>Bacteria</taxon>
        <taxon>Bacillati</taxon>
        <taxon>Cyanobacteriota</taxon>
        <taxon>Cyanophyceae</taxon>
        <taxon>Nostocales</taxon>
        <taxon>Calotrichaceae</taxon>
        <taxon>Dulcicalothrix</taxon>
    </lineage>
</organism>
<protein>
    <recommendedName>
        <fullName evidence="3">Ubiquinone biosynthesis protein</fullName>
    </recommendedName>
</protein>
<reference evidence="1" key="1">
    <citation type="submission" date="2018-12" db="EMBL/GenBank/DDBJ databases">
        <authorList>
            <person name="Will S."/>
            <person name="Neumann-Schaal M."/>
            <person name="Henke P."/>
        </authorList>
    </citation>
    <scope>NUCLEOTIDE SEQUENCE</scope>
    <source>
        <strain evidence="1">PCC 7102</strain>
    </source>
</reference>
<reference evidence="1" key="2">
    <citation type="journal article" date="2019" name="Genome Biol. Evol.">
        <title>Day and night: Metabolic profiles and evolutionary relationships of six axenic non-marine cyanobacteria.</title>
        <authorList>
            <person name="Will S.E."/>
            <person name="Henke P."/>
            <person name="Boedeker C."/>
            <person name="Huang S."/>
            <person name="Brinkmann H."/>
            <person name="Rohde M."/>
            <person name="Jarek M."/>
            <person name="Friedl T."/>
            <person name="Seufert S."/>
            <person name="Schumacher M."/>
            <person name="Overmann J."/>
            <person name="Neumann-Schaal M."/>
            <person name="Petersen J."/>
        </authorList>
    </citation>
    <scope>NUCLEOTIDE SEQUENCE [LARGE SCALE GENOMIC DNA]</scope>
    <source>
        <strain evidence="1">PCC 7102</strain>
    </source>
</reference>
<gene>
    <name evidence="1" type="ORF">DSM106972_076020</name>
</gene>